<protein>
    <recommendedName>
        <fullName evidence="13">FAD-binding FR-type domain-containing protein</fullName>
    </recommendedName>
</protein>
<comment type="caution">
    <text evidence="14">The sequence shown here is derived from an EMBL/GenBank/DDBJ whole genome shotgun (WGS) entry which is preliminary data.</text>
</comment>
<comment type="cofactor">
    <cofactor evidence="10">
        <name>[2Fe-2S] cluster</name>
        <dbReference type="ChEBI" id="CHEBI:190135"/>
    </cofactor>
</comment>
<name>A0A7C4Y973_UNCW3</name>
<dbReference type="InterPro" id="IPR017938">
    <property type="entry name" value="Riboflavin_synthase-like_b-brl"/>
</dbReference>
<evidence type="ECO:0000256" key="7">
    <source>
        <dbReference type="ARBA" id="ARBA00022982"/>
    </source>
</evidence>
<sequence length="273" mass="32148">MIHFLQFQLLRKFLQNLKEVFIQNQRRRLLERLKIILKKNEKIGKFNLLCFEGEFHYTPSPGNFYMLSKDNYEFILPRPFSVFDFKNGKIYFLIKKVGRFTDFLFHLKPGEEIFLNGPYGKKIEHFDKIIFIAGGIGFAPLHFHSLFTNDFYFFFGGTTKDEILCHKFIEKNIFVSTDDGSFGYKGDVLSLFKSHLNKIDFKERKIFACGPRNMLKELKKISEEIKIETYFYMEERMGCGFGGCKGCAIKTINNYRLLCKEGTVFLSSEVIFE</sequence>
<dbReference type="PANTHER" id="PTHR43513:SF3">
    <property type="entry name" value="DIHYDROOROTATE DEHYDROGENASE B (NAD(+)), ELECTRON TRANSFER SUBUNIT-RELATED"/>
    <property type="match status" value="1"/>
</dbReference>
<dbReference type="Pfam" id="PF10418">
    <property type="entry name" value="DHODB_Fe-S_bind"/>
    <property type="match status" value="1"/>
</dbReference>
<feature type="binding site" evidence="12">
    <location>
        <position position="259"/>
    </location>
    <ligand>
        <name>[2Fe-2S] cluster</name>
        <dbReference type="ChEBI" id="CHEBI:190135"/>
    </ligand>
</feature>
<dbReference type="Gene3D" id="3.40.50.80">
    <property type="entry name" value="Nucleotide-binding domain of ferredoxin-NADP reductase (FNR) module"/>
    <property type="match status" value="1"/>
</dbReference>
<dbReference type="AlphaFoldDB" id="A0A7C4Y973"/>
<dbReference type="InterPro" id="IPR039261">
    <property type="entry name" value="FNR_nucleotide-bd"/>
</dbReference>
<evidence type="ECO:0000256" key="8">
    <source>
        <dbReference type="ARBA" id="ARBA00023004"/>
    </source>
</evidence>
<reference evidence="14" key="1">
    <citation type="journal article" date="2020" name="mSystems">
        <title>Genome- and Community-Level Interaction Insights into Carbon Utilization and Element Cycling Functions of Hydrothermarchaeota in Hydrothermal Sediment.</title>
        <authorList>
            <person name="Zhou Z."/>
            <person name="Liu Y."/>
            <person name="Xu W."/>
            <person name="Pan J."/>
            <person name="Luo Z.H."/>
            <person name="Li M."/>
        </authorList>
    </citation>
    <scope>NUCLEOTIDE SEQUENCE [LARGE SCALE GENOMIC DNA]</scope>
    <source>
        <strain evidence="14">SpSt-780</strain>
    </source>
</reference>
<dbReference type="PIRSF" id="PIRSF006816">
    <property type="entry name" value="Cyc3_hyd_g"/>
    <property type="match status" value="1"/>
</dbReference>
<accession>A0A7C4Y973</accession>
<feature type="binding site" evidence="12">
    <location>
        <position position="239"/>
    </location>
    <ligand>
        <name>[2Fe-2S] cluster</name>
        <dbReference type="ChEBI" id="CHEBI:190135"/>
    </ligand>
</feature>
<evidence type="ECO:0000256" key="11">
    <source>
        <dbReference type="PIRSR" id="PIRSR006816-1"/>
    </source>
</evidence>
<evidence type="ECO:0000256" key="1">
    <source>
        <dbReference type="ARBA" id="ARBA00006422"/>
    </source>
</evidence>
<evidence type="ECO:0000313" key="14">
    <source>
        <dbReference type="EMBL" id="HGW91264.1"/>
    </source>
</evidence>
<dbReference type="PROSITE" id="PS51384">
    <property type="entry name" value="FAD_FR"/>
    <property type="match status" value="1"/>
</dbReference>
<dbReference type="InterPro" id="IPR017927">
    <property type="entry name" value="FAD-bd_FR_type"/>
</dbReference>
<evidence type="ECO:0000256" key="2">
    <source>
        <dbReference type="ARBA" id="ARBA00022448"/>
    </source>
</evidence>
<keyword evidence="3 11" id="KW-0285">Flavoprotein</keyword>
<evidence type="ECO:0000256" key="9">
    <source>
        <dbReference type="ARBA" id="ARBA00023014"/>
    </source>
</evidence>
<evidence type="ECO:0000256" key="12">
    <source>
        <dbReference type="PIRSR" id="PIRSR006816-2"/>
    </source>
</evidence>
<dbReference type="GO" id="GO:0006221">
    <property type="term" value="P:pyrimidine nucleotide biosynthetic process"/>
    <property type="evidence" value="ECO:0007669"/>
    <property type="project" value="InterPro"/>
</dbReference>
<keyword evidence="9 12" id="KW-0411">Iron-sulfur</keyword>
<dbReference type="InterPro" id="IPR019480">
    <property type="entry name" value="Dihydroorotate_DH_Fe-S-bd"/>
</dbReference>
<dbReference type="Gene3D" id="2.10.240.10">
    <property type="entry name" value="Dihydroorotate dehydrogenase, electron transfer subunit"/>
    <property type="match status" value="1"/>
</dbReference>
<keyword evidence="6 11" id="KW-0274">FAD</keyword>
<feature type="binding site" evidence="12">
    <location>
        <position position="244"/>
    </location>
    <ligand>
        <name>[2Fe-2S] cluster</name>
        <dbReference type="ChEBI" id="CHEBI:190135"/>
    </ligand>
</feature>
<comment type="cofactor">
    <cofactor evidence="12">
        <name>[2Fe-2S] cluster</name>
        <dbReference type="ChEBI" id="CHEBI:190135"/>
    </cofactor>
    <text evidence="12">Binds 1 [2Fe-2S] cluster per subunit.</text>
</comment>
<evidence type="ECO:0000256" key="10">
    <source>
        <dbReference type="ARBA" id="ARBA00034078"/>
    </source>
</evidence>
<feature type="binding site" evidence="12">
    <location>
        <position position="247"/>
    </location>
    <ligand>
        <name>[2Fe-2S] cluster</name>
        <dbReference type="ChEBI" id="CHEBI:190135"/>
    </ligand>
</feature>
<evidence type="ECO:0000256" key="5">
    <source>
        <dbReference type="ARBA" id="ARBA00022723"/>
    </source>
</evidence>
<comment type="cofactor">
    <cofactor evidence="11">
        <name>FAD</name>
        <dbReference type="ChEBI" id="CHEBI:57692"/>
    </cofactor>
    <text evidence="11">Binds 1 FAD per subunit.</text>
</comment>
<dbReference type="GO" id="GO:0050660">
    <property type="term" value="F:flavin adenine dinucleotide binding"/>
    <property type="evidence" value="ECO:0007669"/>
    <property type="project" value="InterPro"/>
</dbReference>
<dbReference type="SUPFAM" id="SSF52343">
    <property type="entry name" value="Ferredoxin reductase-like, C-terminal NADP-linked domain"/>
    <property type="match status" value="1"/>
</dbReference>
<feature type="binding site" evidence="11">
    <location>
        <begin position="78"/>
        <end position="81"/>
    </location>
    <ligand>
        <name>FAD</name>
        <dbReference type="ChEBI" id="CHEBI:57692"/>
    </ligand>
</feature>
<keyword evidence="7" id="KW-0249">Electron transport</keyword>
<dbReference type="GO" id="GO:0046872">
    <property type="term" value="F:metal ion binding"/>
    <property type="evidence" value="ECO:0007669"/>
    <property type="project" value="UniProtKB-KW"/>
</dbReference>
<dbReference type="GO" id="GO:0051537">
    <property type="term" value="F:2 iron, 2 sulfur cluster binding"/>
    <property type="evidence" value="ECO:0007669"/>
    <property type="project" value="UniProtKB-KW"/>
</dbReference>
<dbReference type="InterPro" id="IPR012165">
    <property type="entry name" value="Cyt_c3_hydrogenase_gsu"/>
</dbReference>
<keyword evidence="5 12" id="KW-0479">Metal-binding</keyword>
<evidence type="ECO:0000256" key="6">
    <source>
        <dbReference type="ARBA" id="ARBA00022827"/>
    </source>
</evidence>
<keyword evidence="4 12" id="KW-0001">2Fe-2S</keyword>
<feature type="domain" description="FAD-binding FR-type" evidence="13">
    <location>
        <begin position="22"/>
        <end position="125"/>
    </location>
</feature>
<dbReference type="GO" id="GO:0016491">
    <property type="term" value="F:oxidoreductase activity"/>
    <property type="evidence" value="ECO:0007669"/>
    <property type="project" value="InterPro"/>
</dbReference>
<dbReference type="Gene3D" id="2.40.30.10">
    <property type="entry name" value="Translation factors"/>
    <property type="match status" value="1"/>
</dbReference>
<dbReference type="InterPro" id="IPR037117">
    <property type="entry name" value="Dihydroorotate_DH_ele_sf"/>
</dbReference>
<evidence type="ECO:0000256" key="4">
    <source>
        <dbReference type="ARBA" id="ARBA00022714"/>
    </source>
</evidence>
<keyword evidence="2" id="KW-0813">Transport</keyword>
<keyword evidence="8 12" id="KW-0408">Iron</keyword>
<dbReference type="InterPro" id="IPR050353">
    <property type="entry name" value="PyrK_electron_transfer"/>
</dbReference>
<evidence type="ECO:0000256" key="3">
    <source>
        <dbReference type="ARBA" id="ARBA00022630"/>
    </source>
</evidence>
<dbReference type="PANTHER" id="PTHR43513">
    <property type="entry name" value="DIHYDROOROTATE DEHYDROGENASE B (NAD(+)), ELECTRON TRANSFER SUBUNIT"/>
    <property type="match status" value="1"/>
</dbReference>
<evidence type="ECO:0000259" key="13">
    <source>
        <dbReference type="PROSITE" id="PS51384"/>
    </source>
</evidence>
<dbReference type="EMBL" id="DTHG01000022">
    <property type="protein sequence ID" value="HGW91264.1"/>
    <property type="molecule type" value="Genomic_DNA"/>
</dbReference>
<organism evidence="14">
    <name type="scientific">candidate division WOR-3 bacterium</name>
    <dbReference type="NCBI Taxonomy" id="2052148"/>
    <lineage>
        <taxon>Bacteria</taxon>
        <taxon>Bacteria division WOR-3</taxon>
    </lineage>
</organism>
<comment type="similarity">
    <text evidence="1">Belongs to the PyrK family.</text>
</comment>
<dbReference type="SUPFAM" id="SSF63380">
    <property type="entry name" value="Riboflavin synthase domain-like"/>
    <property type="match status" value="1"/>
</dbReference>
<proteinExistence type="inferred from homology"/>
<gene>
    <name evidence="14" type="ORF">ENV67_01820</name>
</gene>